<protein>
    <submittedName>
        <fullName evidence="4">ECF transporter S component</fullName>
    </submittedName>
</protein>
<keyword evidence="2 3" id="KW-1133">Transmembrane helix</keyword>
<dbReference type="PANTHER" id="PTHR37815">
    <property type="entry name" value="UPF0397 PROTEIN BC_2624-RELATED"/>
    <property type="match status" value="1"/>
</dbReference>
<dbReference type="AlphaFoldDB" id="A0A2V1N161"/>
<dbReference type="RefSeq" id="WP_109250072.1">
    <property type="nucleotide sequence ID" value="NZ_QCXQ01000002.1"/>
</dbReference>
<dbReference type="GO" id="GO:0016020">
    <property type="term" value="C:membrane"/>
    <property type="evidence" value="ECO:0007669"/>
    <property type="project" value="InterPro"/>
</dbReference>
<keyword evidence="1 3" id="KW-0812">Transmembrane</keyword>
<evidence type="ECO:0000256" key="3">
    <source>
        <dbReference type="SAM" id="Phobius"/>
    </source>
</evidence>
<dbReference type="OrthoDB" id="411368at2"/>
<evidence type="ECO:0000313" key="5">
    <source>
        <dbReference type="Proteomes" id="UP000245080"/>
    </source>
</evidence>
<dbReference type="EMBL" id="QCXQ01000002">
    <property type="protein sequence ID" value="PWG00125.1"/>
    <property type="molecule type" value="Genomic_DNA"/>
</dbReference>
<dbReference type="PANTHER" id="PTHR37815:SF3">
    <property type="entry name" value="UPF0397 PROTEIN SPR0429"/>
    <property type="match status" value="1"/>
</dbReference>
<evidence type="ECO:0000256" key="2">
    <source>
        <dbReference type="ARBA" id="ARBA00022989"/>
    </source>
</evidence>
<feature type="transmembrane region" description="Helical" evidence="3">
    <location>
        <begin position="44"/>
        <end position="69"/>
    </location>
</feature>
<reference evidence="4 5" key="1">
    <citation type="journal article" date="2018" name="Int. J. Syst. Evol. Microbiol.">
        <title>Lactobacillus bambusae sp. nov., isolated from a traditional fermented Ma-bamboo shoots of Taiwan.</title>
        <authorList>
            <person name="Wang L.-T."/>
        </authorList>
    </citation>
    <scope>NUCLEOTIDE SEQUENCE [LARGE SCALE GENOMIC DNA]</scope>
    <source>
        <strain evidence="4 5">BS-W1</strain>
    </source>
</reference>
<dbReference type="InterPro" id="IPR009825">
    <property type="entry name" value="ECF_substrate-spec-like"/>
</dbReference>
<sequence length="163" mass="17680">MTQSTNQIHQMVFAATLVAVNVVISRIFIIPVPMTHGYINLCDALILVAAMLMGSRWGAAIGGFSGLLLDLLGGYGQYMFFSLIVHGLEGWCAGYAKQSLRRTSRTLILLGSGLLMVLGYFVTDWLLYSWPAGVAGILPNMIQGLVGVVLAMGLLPRLERLIH</sequence>
<keyword evidence="3" id="KW-0472">Membrane</keyword>
<evidence type="ECO:0000313" key="4">
    <source>
        <dbReference type="EMBL" id="PWG00125.1"/>
    </source>
</evidence>
<feature type="transmembrane region" description="Helical" evidence="3">
    <location>
        <begin position="12"/>
        <end position="32"/>
    </location>
</feature>
<proteinExistence type="predicted"/>
<feature type="transmembrane region" description="Helical" evidence="3">
    <location>
        <begin position="75"/>
        <end position="95"/>
    </location>
</feature>
<accession>A0A2V1N161</accession>
<name>A0A2V1N161_9LACO</name>
<keyword evidence="5" id="KW-1185">Reference proteome</keyword>
<dbReference type="Pfam" id="PF07155">
    <property type="entry name" value="ECF-ribofla_trS"/>
    <property type="match status" value="1"/>
</dbReference>
<organism evidence="4 5">
    <name type="scientific">Levilactobacillus bambusae</name>
    <dbReference type="NCBI Taxonomy" id="2024736"/>
    <lineage>
        <taxon>Bacteria</taxon>
        <taxon>Bacillati</taxon>
        <taxon>Bacillota</taxon>
        <taxon>Bacilli</taxon>
        <taxon>Lactobacillales</taxon>
        <taxon>Lactobacillaceae</taxon>
        <taxon>Levilactobacillus</taxon>
    </lineage>
</organism>
<feature type="transmembrane region" description="Helical" evidence="3">
    <location>
        <begin position="107"/>
        <end position="128"/>
    </location>
</feature>
<dbReference type="Gene3D" id="1.10.1760.20">
    <property type="match status" value="1"/>
</dbReference>
<evidence type="ECO:0000256" key="1">
    <source>
        <dbReference type="ARBA" id="ARBA00022692"/>
    </source>
</evidence>
<gene>
    <name evidence="4" type="ORF">DCM90_04100</name>
</gene>
<feature type="transmembrane region" description="Helical" evidence="3">
    <location>
        <begin position="134"/>
        <end position="155"/>
    </location>
</feature>
<comment type="caution">
    <text evidence="4">The sequence shown here is derived from an EMBL/GenBank/DDBJ whole genome shotgun (WGS) entry which is preliminary data.</text>
</comment>
<dbReference type="Proteomes" id="UP000245080">
    <property type="component" value="Unassembled WGS sequence"/>
</dbReference>